<protein>
    <recommendedName>
        <fullName evidence="3">Accessory Sec system protein Asp2</fullName>
    </recommendedName>
</protein>
<organism evidence="1 2">
    <name type="scientific">Moraxella nasicaprae</name>
    <dbReference type="NCBI Taxonomy" id="2904122"/>
    <lineage>
        <taxon>Bacteria</taxon>
        <taxon>Pseudomonadati</taxon>
        <taxon>Pseudomonadota</taxon>
        <taxon>Gammaproteobacteria</taxon>
        <taxon>Moraxellales</taxon>
        <taxon>Moraxellaceae</taxon>
        <taxon>Moraxella</taxon>
    </lineage>
</organism>
<proteinExistence type="predicted"/>
<name>A0ABY6F6K9_9GAMM</name>
<accession>A0ABY6F6K9</accession>
<dbReference type="Gene3D" id="3.40.50.1820">
    <property type="entry name" value="alpha/beta hydrolase"/>
    <property type="match status" value="1"/>
</dbReference>
<keyword evidence="2" id="KW-1185">Reference proteome</keyword>
<dbReference type="RefSeq" id="WP_263077230.1">
    <property type="nucleotide sequence ID" value="NZ_CP089977.1"/>
</dbReference>
<dbReference type="SUPFAM" id="SSF53474">
    <property type="entry name" value="alpha/beta-Hydrolases"/>
    <property type="match status" value="1"/>
</dbReference>
<evidence type="ECO:0000313" key="2">
    <source>
        <dbReference type="Proteomes" id="UP001063782"/>
    </source>
</evidence>
<dbReference type="Proteomes" id="UP001063782">
    <property type="component" value="Chromosome"/>
</dbReference>
<dbReference type="EMBL" id="CP089977">
    <property type="protein sequence ID" value="UXZ05714.1"/>
    <property type="molecule type" value="Genomic_DNA"/>
</dbReference>
<reference evidence="1" key="1">
    <citation type="submission" date="2021-12" db="EMBL/GenBank/DDBJ databases">
        <title>taxonomy of Moraxella sp. ZY201224.</title>
        <authorList>
            <person name="Li F."/>
        </authorList>
    </citation>
    <scope>NUCLEOTIDE SEQUENCE</scope>
    <source>
        <strain evidence="1">ZY201224</strain>
    </source>
</reference>
<dbReference type="InterPro" id="IPR029058">
    <property type="entry name" value="AB_hydrolase_fold"/>
</dbReference>
<sequence>MPKAHSQVRYSYGVRHIFKSNRKDHAHLVVVFNGHRHRGWDFENSINFLKCSLLMIDDVFEGAWSYYLGNDGCFAFSDAIHSLINDTLQMLGLSKEQCTLLGASKGGFAALYIGLKYGFPNIVSSSFVGYVGSRMMERDVLAACRVMGKDIDKQTICSYDNLLIDLINRDACVNKNIYLFLSSNDRFYLQYGQKDLLHWLNAKYQNVNVFFTDSKLAFQHDQVAAYFLQDILSITNLLTQNIFVQLPKQAFDDMQIGFLQMPNQQAKQILQHRKQASTAKPTAYNEISKLNINQGVLFLEGLACLKYYDAPNYKYLQKCLGMQNIADDQQKYEFALGTVPHRAQSRIMYDGVFYDYTASGVATMNFEGIDLASLPCATYKLSIGICANKGKKLSQNLRYKKELDIKSIHQDHEYRIFSVNHRQTQQIFLTKRNIIDIDNEFVGYFDIEQAWIKGFRFHLEGVFIVKGVNMYTFHMGRYYVALKNKQTGEIFSYVLGQVIKPNLSEKIGNPYGGYESCYFASMGMSGIDVQDLPKAQYQIFISLSHQNEIFTQELTTQLSIGVAGCAFVDEQVDRLAG</sequence>
<gene>
    <name evidence="1" type="ORF">LU297_04580</name>
</gene>
<evidence type="ECO:0008006" key="3">
    <source>
        <dbReference type="Google" id="ProtNLM"/>
    </source>
</evidence>
<evidence type="ECO:0000313" key="1">
    <source>
        <dbReference type="EMBL" id="UXZ05714.1"/>
    </source>
</evidence>